<dbReference type="SUPFAM" id="SSF47565">
    <property type="entry name" value="Insect pheromone/odorant-binding proteins"/>
    <property type="match status" value="1"/>
</dbReference>
<feature type="signal peptide" evidence="4">
    <location>
        <begin position="1"/>
        <end position="18"/>
    </location>
</feature>
<dbReference type="InterPro" id="IPR036728">
    <property type="entry name" value="PBP_GOBP_sf"/>
</dbReference>
<dbReference type="InterPro" id="IPR006170">
    <property type="entry name" value="PBP/GOBP"/>
</dbReference>
<dbReference type="GO" id="GO:0005549">
    <property type="term" value="F:odorant binding"/>
    <property type="evidence" value="ECO:0007669"/>
    <property type="project" value="InterPro"/>
</dbReference>
<dbReference type="GO" id="GO:0005576">
    <property type="term" value="C:extracellular region"/>
    <property type="evidence" value="ECO:0007669"/>
    <property type="project" value="UniProtKB-SubCell"/>
</dbReference>
<comment type="similarity">
    <text evidence="2">Belongs to the PBP/GOBP family.</text>
</comment>
<keyword evidence="3" id="KW-0964">Secreted</keyword>
<feature type="chain" id="PRO_5015669989" evidence="4">
    <location>
        <begin position="19"/>
        <end position="153"/>
    </location>
</feature>
<proteinExistence type="evidence at transcript level"/>
<dbReference type="Pfam" id="PF01395">
    <property type="entry name" value="PBP_GOBP"/>
    <property type="match status" value="1"/>
</dbReference>
<gene>
    <name evidence="5" type="primary">OBP26</name>
</gene>
<protein>
    <submittedName>
        <fullName evidence="5">Odorant-binding protein 26</fullName>
    </submittedName>
</protein>
<dbReference type="AlphaFoldDB" id="A0A2S0X9H9"/>
<keyword evidence="4" id="KW-0732">Signal</keyword>
<evidence type="ECO:0000256" key="1">
    <source>
        <dbReference type="ARBA" id="ARBA00004613"/>
    </source>
</evidence>
<dbReference type="EMBL" id="MG544146">
    <property type="protein sequence ID" value="AWC08437.1"/>
    <property type="molecule type" value="mRNA"/>
</dbReference>
<evidence type="ECO:0000256" key="4">
    <source>
        <dbReference type="SAM" id="SignalP"/>
    </source>
</evidence>
<evidence type="ECO:0000313" key="5">
    <source>
        <dbReference type="EMBL" id="AWC08437.1"/>
    </source>
</evidence>
<accession>A0A2S0X9H9</accession>
<dbReference type="Gene3D" id="1.10.238.20">
    <property type="entry name" value="Pheromone/general odorant binding protein domain"/>
    <property type="match status" value="1"/>
</dbReference>
<comment type="subcellular location">
    <subcellularLocation>
        <location evidence="1">Secreted</location>
    </subcellularLocation>
</comment>
<evidence type="ECO:0000256" key="3">
    <source>
        <dbReference type="ARBA" id="ARBA00022525"/>
    </source>
</evidence>
<reference evidence="5" key="1">
    <citation type="journal article" date="2018" name="Front. Physiol.">
        <title>Sex- and Tissue-Specific Expression Profiles of Odorant Binding Protein and Chemosensory Protein Genes in Bradysia odoriphaga (Diptera: Sciaridae).</title>
        <authorList>
            <person name="Zhao Y."/>
            <person name="Ding J."/>
            <person name="Zhang Z."/>
            <person name="Liu F."/>
            <person name="Zhou C."/>
            <person name="Mu W."/>
        </authorList>
    </citation>
    <scope>NUCLEOTIDE SEQUENCE</scope>
</reference>
<name>A0A2S0X9H9_9DIPT</name>
<evidence type="ECO:0000256" key="2">
    <source>
        <dbReference type="ARBA" id="ARBA00008098"/>
    </source>
</evidence>
<organism evidence="5">
    <name type="scientific">Bradysia odoriphaga</name>
    <dbReference type="NCBI Taxonomy" id="1564500"/>
    <lineage>
        <taxon>Eukaryota</taxon>
        <taxon>Metazoa</taxon>
        <taxon>Ecdysozoa</taxon>
        <taxon>Arthropoda</taxon>
        <taxon>Hexapoda</taxon>
        <taxon>Insecta</taxon>
        <taxon>Pterygota</taxon>
        <taxon>Neoptera</taxon>
        <taxon>Endopterygota</taxon>
        <taxon>Diptera</taxon>
        <taxon>Nematocera</taxon>
        <taxon>Sciaroidea</taxon>
        <taxon>Sciaridae</taxon>
        <taxon>Bradysia</taxon>
    </lineage>
</organism>
<sequence>MILVRASIWFGFLLFIYAYKTDTFPPLTTVVKHFDLNYIVPNCYERSGVDKKELIEFEMTDDMEHLPNSTAIKTYLRCFGELSESLEVKSNKVLLGKLTAYFAELTKEQQEIYLGMVKGCVKRAKPITDLLEFPYNLTVCFKQNDNQHFYIFY</sequence>